<gene>
    <name evidence="1" type="ORF">J2Z32_001719</name>
</gene>
<dbReference type="RefSeq" id="WP_210088727.1">
    <property type="nucleotide sequence ID" value="NZ_JAGGKG010000006.1"/>
</dbReference>
<reference evidence="1 2" key="1">
    <citation type="submission" date="2021-03" db="EMBL/GenBank/DDBJ databases">
        <title>Genomic Encyclopedia of Type Strains, Phase IV (KMG-IV): sequencing the most valuable type-strain genomes for metagenomic binning, comparative biology and taxonomic classification.</title>
        <authorList>
            <person name="Goeker M."/>
        </authorList>
    </citation>
    <scope>NUCLEOTIDE SEQUENCE [LARGE SCALE GENOMIC DNA]</scope>
    <source>
        <strain evidence="1 2">DSM 14349</strain>
    </source>
</reference>
<dbReference type="EMBL" id="JAGGKG010000006">
    <property type="protein sequence ID" value="MBP1905094.1"/>
    <property type="molecule type" value="Genomic_DNA"/>
</dbReference>
<comment type="caution">
    <text evidence="1">The sequence shown here is derived from an EMBL/GenBank/DDBJ whole genome shotgun (WGS) entry which is preliminary data.</text>
</comment>
<proteinExistence type="predicted"/>
<accession>A0ABS4FR94</accession>
<organism evidence="1 2">
    <name type="scientific">Paenibacillus turicensis</name>
    <dbReference type="NCBI Taxonomy" id="160487"/>
    <lineage>
        <taxon>Bacteria</taxon>
        <taxon>Bacillati</taxon>
        <taxon>Bacillota</taxon>
        <taxon>Bacilli</taxon>
        <taxon>Bacillales</taxon>
        <taxon>Paenibacillaceae</taxon>
        <taxon>Paenibacillus</taxon>
    </lineage>
</organism>
<dbReference type="Proteomes" id="UP001519272">
    <property type="component" value="Unassembled WGS sequence"/>
</dbReference>
<name>A0ABS4FR94_9BACL</name>
<protein>
    <submittedName>
        <fullName evidence="1">Uncharacterized protein</fullName>
    </submittedName>
</protein>
<sequence length="126" mass="14241">MKYQHRTGAGKYEHGPISIGENELVLTSVTLSPISQGDKIKLQYIIEWTRPNEWDTGELEIMIRRGSVEGPIIYWTLETCFGQAKHKEVITDTDSSIGVEQYYLSVRSAEGRAIINGDYFLTGTIE</sequence>
<evidence type="ECO:0000313" key="1">
    <source>
        <dbReference type="EMBL" id="MBP1905094.1"/>
    </source>
</evidence>
<keyword evidence="2" id="KW-1185">Reference proteome</keyword>
<evidence type="ECO:0000313" key="2">
    <source>
        <dbReference type="Proteomes" id="UP001519272"/>
    </source>
</evidence>